<proteinExistence type="predicted"/>
<reference evidence="1" key="1">
    <citation type="submission" date="2014-11" db="EMBL/GenBank/DDBJ databases">
        <authorList>
            <person name="Amaro Gonzalez C."/>
        </authorList>
    </citation>
    <scope>NUCLEOTIDE SEQUENCE</scope>
</reference>
<dbReference type="AlphaFoldDB" id="A0A0E9UXE9"/>
<organism evidence="1">
    <name type="scientific">Anguilla anguilla</name>
    <name type="common">European freshwater eel</name>
    <name type="synonym">Muraena anguilla</name>
    <dbReference type="NCBI Taxonomy" id="7936"/>
    <lineage>
        <taxon>Eukaryota</taxon>
        <taxon>Metazoa</taxon>
        <taxon>Chordata</taxon>
        <taxon>Craniata</taxon>
        <taxon>Vertebrata</taxon>
        <taxon>Euteleostomi</taxon>
        <taxon>Actinopterygii</taxon>
        <taxon>Neopterygii</taxon>
        <taxon>Teleostei</taxon>
        <taxon>Anguilliformes</taxon>
        <taxon>Anguillidae</taxon>
        <taxon>Anguilla</taxon>
    </lineage>
</organism>
<accession>A0A0E9UXE9</accession>
<reference evidence="1" key="2">
    <citation type="journal article" date="2015" name="Fish Shellfish Immunol.">
        <title>Early steps in the European eel (Anguilla anguilla)-Vibrio vulnificus interaction in the gills: Role of the RtxA13 toxin.</title>
        <authorList>
            <person name="Callol A."/>
            <person name="Pajuelo D."/>
            <person name="Ebbesson L."/>
            <person name="Teles M."/>
            <person name="MacKenzie S."/>
            <person name="Amaro C."/>
        </authorList>
    </citation>
    <scope>NUCLEOTIDE SEQUENCE</scope>
</reference>
<name>A0A0E9UXE9_ANGAN</name>
<protein>
    <submittedName>
        <fullName evidence="1">Uncharacterized protein</fullName>
    </submittedName>
</protein>
<dbReference type="EMBL" id="GBXM01038023">
    <property type="protein sequence ID" value="JAH70554.1"/>
    <property type="molecule type" value="Transcribed_RNA"/>
</dbReference>
<evidence type="ECO:0000313" key="1">
    <source>
        <dbReference type="EMBL" id="JAH70554.1"/>
    </source>
</evidence>
<sequence>MDFVKLQSQFTEMRSFKAFQRQGSFLVHRKAAVSSPKLHYVCSFISNNSVVVSWVNSDAV</sequence>